<evidence type="ECO:0000313" key="2">
    <source>
        <dbReference type="Proteomes" id="UP000014074"/>
    </source>
</evidence>
<dbReference type="RefSeq" id="XP_007910983.1">
    <property type="nucleotide sequence ID" value="XM_007912792.1"/>
</dbReference>
<gene>
    <name evidence="1" type="ORF">UCRPA7_194</name>
</gene>
<dbReference type="EMBL" id="KB932781">
    <property type="protein sequence ID" value="EOO04278.1"/>
    <property type="molecule type" value="Genomic_DNA"/>
</dbReference>
<protein>
    <submittedName>
        <fullName evidence="1">Uncharacterized protein</fullName>
    </submittedName>
</protein>
<evidence type="ECO:0000313" key="1">
    <source>
        <dbReference type="EMBL" id="EOO04278.1"/>
    </source>
</evidence>
<reference evidence="2" key="1">
    <citation type="journal article" date="2013" name="Genome Announc.">
        <title>Draft genome sequence of the ascomycete Phaeoacremonium aleophilum strain UCR-PA7, a causal agent of the esca disease complex in grapevines.</title>
        <authorList>
            <person name="Blanco-Ulate B."/>
            <person name="Rolshausen P."/>
            <person name="Cantu D."/>
        </authorList>
    </citation>
    <scope>NUCLEOTIDE SEQUENCE [LARGE SCALE GENOMIC DNA]</scope>
    <source>
        <strain evidence="2">UCR-PA7</strain>
    </source>
</reference>
<name>R8BY48_PHAM7</name>
<dbReference type="AlphaFoldDB" id="R8BY48"/>
<proteinExistence type="predicted"/>
<dbReference type="Proteomes" id="UP000014074">
    <property type="component" value="Unassembled WGS sequence"/>
</dbReference>
<dbReference type="GeneID" id="19322140"/>
<dbReference type="KEGG" id="tmn:UCRPA7_194"/>
<accession>R8BY48</accession>
<dbReference type="eggNOG" id="ENOG502RMMR">
    <property type="taxonomic scope" value="Eukaryota"/>
</dbReference>
<organism evidence="1 2">
    <name type="scientific">Phaeoacremonium minimum (strain UCR-PA7)</name>
    <name type="common">Esca disease fungus</name>
    <name type="synonym">Togninia minima</name>
    <dbReference type="NCBI Taxonomy" id="1286976"/>
    <lineage>
        <taxon>Eukaryota</taxon>
        <taxon>Fungi</taxon>
        <taxon>Dikarya</taxon>
        <taxon>Ascomycota</taxon>
        <taxon>Pezizomycotina</taxon>
        <taxon>Sordariomycetes</taxon>
        <taxon>Sordariomycetidae</taxon>
        <taxon>Togniniales</taxon>
        <taxon>Togniniaceae</taxon>
        <taxon>Phaeoacremonium</taxon>
    </lineage>
</organism>
<keyword evidence="2" id="KW-1185">Reference proteome</keyword>
<sequence>MATSTDDPALQADLESENIPTMTTIVPSMFTPLEDDLLDRLEPPKDRIERLQRILENIDTHEKKVLDNALWMVEREKRRIIIEAKRVEESFYPPEAQLGIDPDETDILIQNMRAAPEPGLDYNVMEIQLPRHDIVQPNFSHREDTTRQLLDLVEKASRSMEHYKTRMKAAKDFYQDRLQKEITRDEEFSKRPEAIILKRP</sequence>
<dbReference type="HOGENOM" id="CLU_1361263_0_0_1"/>
<dbReference type="OrthoDB" id="4900256at2759"/>